<feature type="domain" description="SWIRM" evidence="7">
    <location>
        <begin position="716"/>
        <end position="814"/>
    </location>
</feature>
<keyword evidence="4" id="KW-0539">Nucleus</keyword>
<evidence type="ECO:0000259" key="7">
    <source>
        <dbReference type="PROSITE" id="PS50934"/>
    </source>
</evidence>
<dbReference type="FunFam" id="1.10.10.60:FF:000014">
    <property type="entry name" value="SWI/SNF complex subunit SMARCC2 isoform C"/>
    <property type="match status" value="1"/>
</dbReference>
<dbReference type="CDD" id="cd00303">
    <property type="entry name" value="retropepsin_like"/>
    <property type="match status" value="1"/>
</dbReference>
<gene>
    <name evidence="9" type="ORF">ZIOFF_043937</name>
</gene>
<feature type="region of interest" description="Disordered" evidence="5">
    <location>
        <begin position="1076"/>
        <end position="1109"/>
    </location>
</feature>
<dbReference type="Pfam" id="PF08284">
    <property type="entry name" value="RVP_2"/>
    <property type="match status" value="1"/>
</dbReference>
<comment type="caution">
    <text evidence="9">The sequence shown here is derived from an EMBL/GenBank/DDBJ whole genome shotgun (WGS) entry which is preliminary data.</text>
</comment>
<dbReference type="InterPro" id="IPR021109">
    <property type="entry name" value="Peptidase_aspartic_dom_sf"/>
</dbReference>
<dbReference type="PANTHER" id="PTHR12802">
    <property type="entry name" value="SWI/SNF COMPLEX-RELATED"/>
    <property type="match status" value="1"/>
</dbReference>
<feature type="domain" description="SANT" evidence="8">
    <location>
        <begin position="941"/>
        <end position="992"/>
    </location>
</feature>
<dbReference type="PROSITE" id="PS50090">
    <property type="entry name" value="MYB_LIKE"/>
    <property type="match status" value="1"/>
</dbReference>
<keyword evidence="1" id="KW-0805">Transcription regulation</keyword>
<name>A0A8J5KU76_ZINOF</name>
<reference evidence="9 10" key="1">
    <citation type="submission" date="2020-08" db="EMBL/GenBank/DDBJ databases">
        <title>Plant Genome Project.</title>
        <authorList>
            <person name="Zhang R.-G."/>
        </authorList>
    </citation>
    <scope>NUCLEOTIDE SEQUENCE [LARGE SCALE GENOMIC DNA]</scope>
    <source>
        <tissue evidence="9">Rhizome</tissue>
    </source>
</reference>
<feature type="region of interest" description="Disordered" evidence="5">
    <location>
        <begin position="533"/>
        <end position="603"/>
    </location>
</feature>
<feature type="region of interest" description="Disordered" evidence="5">
    <location>
        <begin position="1277"/>
        <end position="1314"/>
    </location>
</feature>
<dbReference type="CDD" id="cd00167">
    <property type="entry name" value="SANT"/>
    <property type="match status" value="1"/>
</dbReference>
<evidence type="ECO:0000256" key="5">
    <source>
        <dbReference type="SAM" id="MobiDB-lite"/>
    </source>
</evidence>
<dbReference type="PANTHER" id="PTHR12802:SF61">
    <property type="entry name" value="SWI_SNF COMPLEX SUBUNIT SWI3C"/>
    <property type="match status" value="1"/>
</dbReference>
<keyword evidence="10" id="KW-1185">Reference proteome</keyword>
<dbReference type="InterPro" id="IPR009057">
    <property type="entry name" value="Homeodomain-like_sf"/>
</dbReference>
<dbReference type="Gene3D" id="2.40.70.10">
    <property type="entry name" value="Acid Proteases"/>
    <property type="match status" value="1"/>
</dbReference>
<evidence type="ECO:0000256" key="1">
    <source>
        <dbReference type="ARBA" id="ARBA00023015"/>
    </source>
</evidence>
<feature type="compositionally biased region" description="Basic and acidic residues" evidence="5">
    <location>
        <begin position="558"/>
        <end position="568"/>
    </location>
</feature>
<dbReference type="PROSITE" id="PS50934">
    <property type="entry name" value="SWIRM"/>
    <property type="match status" value="1"/>
</dbReference>
<dbReference type="PROSITE" id="PS51293">
    <property type="entry name" value="SANT"/>
    <property type="match status" value="1"/>
</dbReference>
<feature type="domain" description="Myb-like" evidence="6">
    <location>
        <begin position="938"/>
        <end position="988"/>
    </location>
</feature>
<dbReference type="Gene3D" id="1.10.10.60">
    <property type="entry name" value="Homeodomain-like"/>
    <property type="match status" value="1"/>
</dbReference>
<dbReference type="Pfam" id="PF04433">
    <property type="entry name" value="SWIRM"/>
    <property type="match status" value="1"/>
</dbReference>
<dbReference type="SUPFAM" id="SSF50630">
    <property type="entry name" value="Acid proteases"/>
    <property type="match status" value="1"/>
</dbReference>
<dbReference type="GO" id="GO:0005634">
    <property type="term" value="C:nucleus"/>
    <property type="evidence" value="ECO:0007669"/>
    <property type="project" value="UniProtKB-ARBA"/>
</dbReference>
<dbReference type="Gene3D" id="1.10.10.10">
    <property type="entry name" value="Winged helix-like DNA-binding domain superfamily/Winged helix DNA-binding domain"/>
    <property type="match status" value="1"/>
</dbReference>
<evidence type="ECO:0000259" key="8">
    <source>
        <dbReference type="PROSITE" id="PS51293"/>
    </source>
</evidence>
<dbReference type="InterPro" id="IPR017884">
    <property type="entry name" value="SANT_dom"/>
</dbReference>
<dbReference type="Pfam" id="PF00249">
    <property type="entry name" value="Myb_DNA-binding"/>
    <property type="match status" value="1"/>
</dbReference>
<dbReference type="InterPro" id="IPR001005">
    <property type="entry name" value="SANT/Myb"/>
</dbReference>
<sequence>MPPRRQNTPPPLNASEQVLAGLAHLLRQNADTSQAARIEMPYEKFRKMGPSEFTGSTDPFIAKGWVKSLETIFRYMRLEDVARVSCAIFQLKEDAALWNLQQGDMSVADYVKKFYRSCHFSPLIADNPTEKLQHFLDGLSPVIRSIVLMSDSANYAAALKRAFRSEQTLRDLQMEAQRKRPSYSQPQSQVKRQFTGPSRPQGKEKSYSLGKPQGQQALKPTMQREKPTCQTCGRQHAGKCLIGARVCYKCRVLVLGVATEALFDSGATHSFISHAFAHRKEIAQEGLTESLLVTIPSGEELSTTSIARNLEMVLQGHTMHADLIVFPMPEFDIILGMGWLSMNQAVIDFQCRTIQLSLPGGEPFTFVAAKNSRKPRLISFLQARKLIDNGCPSFLASIATTIVQDDPSISNVEVDGDYANLMFHDIPFMSRLPRVPKNMLDCWFAACARSVSWVESYMLFSWVCTCAGLLPVHDQTTIKFGSSRFTFDTKVSLGLLAGVKHPVTSGTLTPLTCDAQPRCPHSCAILLPSSCSKPSPAPPMSPASPSDSRLKWRKRKRDANPRRQKPPEAEEDEEENDEDASVPVRADAEEDGRSSPPIPAAADPVLDLRVSEVLSDGGQRIADFPTAFRRTVNRPHPSVLALVAAERSNSAARSWSPPLLENISHGQMQALSAVLPDNPSLQQPADLDKPSTYVCTPPPLMEGKGMVKLFDKEQLLIVPMHSDWFSRSTVHRLERQVVPHFFSGKSSDHTQEKYIGLRNTIISKYLENPGKRLSFADCQALVPNNDLYDLSRIVRFLDHWGIINYLAASSVHRGLRMAGSLLREDVNGELQLQTAPLKSIDSLILFDRPKCSIRLEDIAFFSRSAQDSDAFIGDLDSRIRERIAEHTCNFCSCPLTKLHYQSQKEIDIMLCSNCFHDAKFVTGHSSLDFVRMDSVKDDSDLEGDNWTDQETLLLLEAMEKYNDNWIEIAEYVGTKSKAQCILHFLRLPMENGLVESIELQHIPTSDRQDYFISSSNSNGKISGNQDFSSAKPLPFINSSNPVMSLVAFLTSAIGPRVAAACASAALSVLTREDSSNGSDNLHADVDTHAPHASFSQKDGTVEGRLQHPKNGSTSLASELVEQATMAGLSAAAVKAKLFADQEEREIQRLVATIINHQLKRLELKLKQFAELETLLLKECEQSERVRQRLSTERIRMMSTRFGASSNNVPSAGGAAPAAPVAAAAAMGTNPATGQPPMVPASAQASFGNSLNAGHRQMQLMQRQQMFGFGPRLPLSAIHPAPVSQNPGFNSAIPNNSTPNHHPLSRSSSSGNTRI</sequence>
<keyword evidence="2" id="KW-0238">DNA-binding</keyword>
<dbReference type="InterPro" id="IPR032451">
    <property type="entry name" value="SMARCC_C"/>
</dbReference>
<evidence type="ECO:0000256" key="2">
    <source>
        <dbReference type="ARBA" id="ARBA00023125"/>
    </source>
</evidence>
<evidence type="ECO:0000313" key="10">
    <source>
        <dbReference type="Proteomes" id="UP000734854"/>
    </source>
</evidence>
<dbReference type="EMBL" id="JACMSC010000012">
    <property type="protein sequence ID" value="KAG6496089.1"/>
    <property type="molecule type" value="Genomic_DNA"/>
</dbReference>
<organism evidence="9 10">
    <name type="scientific">Zingiber officinale</name>
    <name type="common">Ginger</name>
    <name type="synonym">Amomum zingiber</name>
    <dbReference type="NCBI Taxonomy" id="94328"/>
    <lineage>
        <taxon>Eukaryota</taxon>
        <taxon>Viridiplantae</taxon>
        <taxon>Streptophyta</taxon>
        <taxon>Embryophyta</taxon>
        <taxon>Tracheophyta</taxon>
        <taxon>Spermatophyta</taxon>
        <taxon>Magnoliopsida</taxon>
        <taxon>Liliopsida</taxon>
        <taxon>Zingiberales</taxon>
        <taxon>Zingiberaceae</taxon>
        <taxon>Zingiber</taxon>
    </lineage>
</organism>
<dbReference type="Pfam" id="PF16495">
    <property type="entry name" value="SWIRM-assoc_1"/>
    <property type="match status" value="1"/>
</dbReference>
<accession>A0A8J5KU76</accession>
<protein>
    <recommendedName>
        <fullName evidence="11">SWI/SNF complex subunit SWI3C</fullName>
    </recommendedName>
</protein>
<dbReference type="InterPro" id="IPR007526">
    <property type="entry name" value="SWIRM"/>
</dbReference>
<keyword evidence="3" id="KW-0804">Transcription</keyword>
<feature type="compositionally biased region" description="Acidic residues" evidence="5">
    <location>
        <begin position="569"/>
        <end position="580"/>
    </location>
</feature>
<feature type="compositionally biased region" description="Polar residues" evidence="5">
    <location>
        <begin position="182"/>
        <end position="198"/>
    </location>
</feature>
<feature type="region of interest" description="Disordered" evidence="5">
    <location>
        <begin position="174"/>
        <end position="224"/>
    </location>
</feature>
<evidence type="ECO:0000256" key="3">
    <source>
        <dbReference type="ARBA" id="ARBA00023163"/>
    </source>
</evidence>
<dbReference type="Proteomes" id="UP000734854">
    <property type="component" value="Unassembled WGS sequence"/>
</dbReference>
<evidence type="ECO:0000259" key="6">
    <source>
        <dbReference type="PROSITE" id="PS50090"/>
    </source>
</evidence>
<evidence type="ECO:0000313" key="9">
    <source>
        <dbReference type="EMBL" id="KAG6496089.1"/>
    </source>
</evidence>
<evidence type="ECO:0000256" key="4">
    <source>
        <dbReference type="ARBA" id="ARBA00023242"/>
    </source>
</evidence>
<dbReference type="GO" id="GO:0003677">
    <property type="term" value="F:DNA binding"/>
    <property type="evidence" value="ECO:0007669"/>
    <property type="project" value="UniProtKB-KW"/>
</dbReference>
<dbReference type="SUPFAM" id="SSF46689">
    <property type="entry name" value="Homeodomain-like"/>
    <property type="match status" value="2"/>
</dbReference>
<evidence type="ECO:0008006" key="11">
    <source>
        <dbReference type="Google" id="ProtNLM"/>
    </source>
</evidence>
<proteinExistence type="predicted"/>
<dbReference type="SMART" id="SM00717">
    <property type="entry name" value="SANT"/>
    <property type="match status" value="1"/>
</dbReference>
<feature type="compositionally biased region" description="Polar residues" evidence="5">
    <location>
        <begin position="1282"/>
        <end position="1314"/>
    </location>
</feature>
<dbReference type="InterPro" id="IPR036388">
    <property type="entry name" value="WH-like_DNA-bd_sf"/>
</dbReference>